<dbReference type="PANTHER" id="PTHR46766:SF1">
    <property type="entry name" value="GLUTAMINE-RICH PROTEIN 2"/>
    <property type="match status" value="1"/>
</dbReference>
<dbReference type="PANTHER" id="PTHR46766">
    <property type="entry name" value="GLUTAMINE-RICH PROTEIN 2"/>
    <property type="match status" value="1"/>
</dbReference>
<gene>
    <name evidence="6" type="ORF">F0Q45_04860</name>
</gene>
<feature type="transmembrane region" description="Helical" evidence="3">
    <location>
        <begin position="265"/>
        <end position="287"/>
    </location>
</feature>
<dbReference type="GO" id="GO:0052572">
    <property type="term" value="P:response to host immune response"/>
    <property type="evidence" value="ECO:0007669"/>
    <property type="project" value="TreeGrafter"/>
</dbReference>
<feature type="transmembrane region" description="Helical" evidence="3">
    <location>
        <begin position="212"/>
        <end position="232"/>
    </location>
</feature>
<feature type="domain" description="PPE-PPW subfamily C-terminal" evidence="5">
    <location>
        <begin position="408"/>
        <end position="455"/>
    </location>
</feature>
<dbReference type="Pfam" id="PF00823">
    <property type="entry name" value="PPE"/>
    <property type="match status" value="1"/>
</dbReference>
<keyword evidence="3" id="KW-0812">Transmembrane</keyword>
<evidence type="ECO:0000313" key="6">
    <source>
        <dbReference type="EMBL" id="KAA1251311.1"/>
    </source>
</evidence>
<protein>
    <submittedName>
        <fullName evidence="6">PPE domain-containing protein</fullName>
    </submittedName>
</protein>
<proteinExistence type="inferred from homology"/>
<name>A0A5B1BTH6_MYCSI</name>
<dbReference type="EMBL" id="VTZN01000017">
    <property type="protein sequence ID" value="KAA1251311.1"/>
    <property type="molecule type" value="Genomic_DNA"/>
</dbReference>
<comment type="similarity">
    <text evidence="1">Belongs to the mycobacterial PPE family.</text>
</comment>
<sequence>MTAPVWLASPPELHSAMLSAGPGPGPALAAAAAWTSISSEYASAAEELTSTLAAVHGEAWQGPSAESYIAAHIPYVAWLAQAGADSAATATEHETVAAAYLSALAAMPTLPELAANHLMHGALLATNFFGINAIPIAINEADYARMWVQAASTMSAYEAIAGAALVSTPRTLPAPVLIKPGVGEAGSLTTTTAQGGAVLGGIWGWIWELLKLLWDVVYVAAILLAEALAALVMVVLEVLYMLGMLLAEALVALGAMVLEVVLDALVFFAEVLAALAEIVGELIYVVGELLYAIWTLLTSNIDSIVESIAAVSVIGAAIALPIALPLSIALPLANGADVSDQSSSDELDVDQELGAAAVPSDATPSGPSTVAAGLGEPTGVLPAQSISPMAPGSPAVAPSPFDSSGSMVASDRGGGPSGFAGTSGSASVAQPCGLTALRGREFVGSARVPMLPATWALHIG</sequence>
<evidence type="ECO:0000313" key="7">
    <source>
        <dbReference type="Proteomes" id="UP000324701"/>
    </source>
</evidence>
<comment type="caution">
    <text evidence="6">The sequence shown here is derived from an EMBL/GenBank/DDBJ whole genome shotgun (WGS) entry which is preliminary data.</text>
</comment>
<feature type="region of interest" description="Disordered" evidence="2">
    <location>
        <begin position="382"/>
        <end position="425"/>
    </location>
</feature>
<evidence type="ECO:0000256" key="2">
    <source>
        <dbReference type="SAM" id="MobiDB-lite"/>
    </source>
</evidence>
<dbReference type="Proteomes" id="UP000324701">
    <property type="component" value="Unassembled WGS sequence"/>
</dbReference>
<dbReference type="Pfam" id="PF18878">
    <property type="entry name" value="PPE-PPW"/>
    <property type="match status" value="1"/>
</dbReference>
<dbReference type="InterPro" id="IPR000030">
    <property type="entry name" value="PPE_dom"/>
</dbReference>
<dbReference type="RefSeq" id="WP_149652857.1">
    <property type="nucleotide sequence ID" value="NZ_VTZN01000017.1"/>
</dbReference>
<evidence type="ECO:0000259" key="4">
    <source>
        <dbReference type="Pfam" id="PF00823"/>
    </source>
</evidence>
<dbReference type="SUPFAM" id="SSF140459">
    <property type="entry name" value="PE/PPE dimer-like"/>
    <property type="match status" value="1"/>
</dbReference>
<dbReference type="Gene3D" id="1.20.1260.20">
    <property type="entry name" value="PPE superfamily"/>
    <property type="match status" value="1"/>
</dbReference>
<keyword evidence="7" id="KW-1185">Reference proteome</keyword>
<dbReference type="AlphaFoldDB" id="A0A5B1BTH6"/>
<organism evidence="6 7">
    <name type="scientific">Mycobacterium simiae</name>
    <name type="common">Mycobacterium habana</name>
    <dbReference type="NCBI Taxonomy" id="1784"/>
    <lineage>
        <taxon>Bacteria</taxon>
        <taxon>Bacillati</taxon>
        <taxon>Actinomycetota</taxon>
        <taxon>Actinomycetes</taxon>
        <taxon>Mycobacteriales</taxon>
        <taxon>Mycobacteriaceae</taxon>
        <taxon>Mycobacterium</taxon>
        <taxon>Mycobacterium simiae complex</taxon>
    </lineage>
</organism>
<dbReference type="OrthoDB" id="4753487at2"/>
<evidence type="ECO:0000256" key="1">
    <source>
        <dbReference type="ARBA" id="ARBA00010652"/>
    </source>
</evidence>
<evidence type="ECO:0000259" key="5">
    <source>
        <dbReference type="Pfam" id="PF18878"/>
    </source>
</evidence>
<feature type="transmembrane region" description="Helical" evidence="3">
    <location>
        <begin position="238"/>
        <end position="258"/>
    </location>
</feature>
<dbReference type="InterPro" id="IPR038332">
    <property type="entry name" value="PPE_sf"/>
</dbReference>
<accession>A0A5B1BTH6</accession>
<dbReference type="InterPro" id="IPR043641">
    <property type="entry name" value="PPE-PPW_C"/>
</dbReference>
<evidence type="ECO:0000256" key="3">
    <source>
        <dbReference type="SAM" id="Phobius"/>
    </source>
</evidence>
<keyword evidence="3" id="KW-1133">Transmembrane helix</keyword>
<reference evidence="6 7" key="1">
    <citation type="submission" date="2019-09" db="EMBL/GenBank/DDBJ databases">
        <title>Report of infection by Mycobacterium simiae a patient suffering from pulmonary tuberculosis.</title>
        <authorList>
            <person name="Mohanty P.S."/>
            <person name="Bansal A.K."/>
            <person name="Singh H."/>
            <person name="Sharma S."/>
            <person name="Patil S.A."/>
            <person name="Upadhaya P."/>
            <person name="Singh P.K."/>
            <person name="Kumar D."/>
            <person name="Kumar S."/>
            <person name="Singh R.K."/>
            <person name="Chaudhary B."/>
        </authorList>
    </citation>
    <scope>NUCLEOTIDE SEQUENCE [LARGE SCALE GENOMIC DNA]</scope>
    <source>
        <strain evidence="6 7">JAL-560-SIM</strain>
    </source>
</reference>
<keyword evidence="3" id="KW-0472">Membrane</keyword>
<feature type="transmembrane region" description="Helical" evidence="3">
    <location>
        <begin position="307"/>
        <end position="333"/>
    </location>
</feature>
<feature type="domain" description="PPE" evidence="4">
    <location>
        <begin position="6"/>
        <end position="168"/>
    </location>
</feature>